<dbReference type="Proteomes" id="UP001159427">
    <property type="component" value="Unassembled WGS sequence"/>
</dbReference>
<evidence type="ECO:0000256" key="1">
    <source>
        <dbReference type="SAM" id="MobiDB-lite"/>
    </source>
</evidence>
<evidence type="ECO:0000313" key="2">
    <source>
        <dbReference type="EMBL" id="CAH3148360.1"/>
    </source>
</evidence>
<comment type="caution">
    <text evidence="2">The sequence shown here is derived from an EMBL/GenBank/DDBJ whole genome shotgun (WGS) entry which is preliminary data.</text>
</comment>
<feature type="compositionally biased region" description="Polar residues" evidence="1">
    <location>
        <begin position="28"/>
        <end position="41"/>
    </location>
</feature>
<accession>A0ABN8PQY1</accession>
<protein>
    <submittedName>
        <fullName evidence="2">Uncharacterized protein</fullName>
    </submittedName>
</protein>
<organism evidence="2 3">
    <name type="scientific">Porites evermanni</name>
    <dbReference type="NCBI Taxonomy" id="104178"/>
    <lineage>
        <taxon>Eukaryota</taxon>
        <taxon>Metazoa</taxon>
        <taxon>Cnidaria</taxon>
        <taxon>Anthozoa</taxon>
        <taxon>Hexacorallia</taxon>
        <taxon>Scleractinia</taxon>
        <taxon>Fungiina</taxon>
        <taxon>Poritidae</taxon>
        <taxon>Porites</taxon>
    </lineage>
</organism>
<reference evidence="2 3" key="1">
    <citation type="submission" date="2022-05" db="EMBL/GenBank/DDBJ databases">
        <authorList>
            <consortium name="Genoscope - CEA"/>
            <person name="William W."/>
        </authorList>
    </citation>
    <scope>NUCLEOTIDE SEQUENCE [LARGE SCALE GENOMIC DNA]</scope>
</reference>
<gene>
    <name evidence="2" type="ORF">PEVE_00044527</name>
</gene>
<dbReference type="EMBL" id="CALNXI010000949">
    <property type="protein sequence ID" value="CAH3148360.1"/>
    <property type="molecule type" value="Genomic_DNA"/>
</dbReference>
<keyword evidence="3" id="KW-1185">Reference proteome</keyword>
<proteinExistence type="predicted"/>
<name>A0ABN8PQY1_9CNID</name>
<feature type="region of interest" description="Disordered" evidence="1">
    <location>
        <begin position="165"/>
        <end position="227"/>
    </location>
</feature>
<sequence>MQGIAGLVLMPHKTIETSCSISSSTSTDANTGEKNVSPSKSTEATVKEGIVSLVLSDKQPKTFAQSGISHQDEAKINCSKPSGGNHIRDLILSFDKGRFVLHIVSFKFHKMKSYTHDDFMCSLSLLFAVPIVLSSNHTSPATKSTRLIQDGDRYIFLVEDNRSSKVSSSNVGADSRAARSTDDDTEVTAHDEEEEETEFSDGGSEGSLEDVRQHHGIIKTQKQDDPDYLTLFEAHQRRLEDVGSPSPGTVS</sequence>
<feature type="compositionally biased region" description="Basic and acidic residues" evidence="1">
    <location>
        <begin position="176"/>
        <end position="190"/>
    </location>
</feature>
<feature type="region of interest" description="Disordered" evidence="1">
    <location>
        <begin position="20"/>
        <end position="41"/>
    </location>
</feature>
<evidence type="ECO:0000313" key="3">
    <source>
        <dbReference type="Proteomes" id="UP001159427"/>
    </source>
</evidence>